<dbReference type="EnsemblPlants" id="ONIVA05G05940.1">
    <property type="protein sequence ID" value="ONIVA05G05940.1"/>
    <property type="gene ID" value="ONIVA05G05940"/>
</dbReference>
<keyword evidence="1" id="KW-0472">Membrane</keyword>
<sequence length="167" mass="18539">MDNAKEEIRRAATTTDSPDAGEPHAIAVHLQGWCRACLHLAALAFLACAFVQTTRPALSDPWDLAFVVAAYSNIAALFVVLRRVKQLTPMSPAKERRRLLRQAWELLTALSYAFAYRVEQTMPAAMAMFVWAMTASVVVGGVYFLFSTMAVDQGIATVQRKQTWRST</sequence>
<dbReference type="Proteomes" id="UP000006591">
    <property type="component" value="Chromosome 5"/>
</dbReference>
<feature type="transmembrane region" description="Helical" evidence="1">
    <location>
        <begin position="124"/>
        <end position="146"/>
    </location>
</feature>
<proteinExistence type="predicted"/>
<dbReference type="InterPro" id="IPR045501">
    <property type="entry name" value="DUF6490"/>
</dbReference>
<dbReference type="Pfam" id="PF20100">
    <property type="entry name" value="DUF6490"/>
    <property type="match status" value="1"/>
</dbReference>
<keyword evidence="1" id="KW-0812">Transmembrane</keyword>
<accession>A0A0E0HAF3</accession>
<feature type="transmembrane region" description="Helical" evidence="1">
    <location>
        <begin position="33"/>
        <end position="52"/>
    </location>
</feature>
<dbReference type="OMA" id="KQLTPMS"/>
<reference evidence="2" key="1">
    <citation type="submission" date="2015-04" db="UniProtKB">
        <authorList>
            <consortium name="EnsemblPlants"/>
        </authorList>
    </citation>
    <scope>IDENTIFICATION</scope>
    <source>
        <strain evidence="2">SL10</strain>
    </source>
</reference>
<dbReference type="Gramene" id="ONIVA05G05940.1">
    <property type="protein sequence ID" value="ONIVA05G05940.1"/>
    <property type="gene ID" value="ONIVA05G05940"/>
</dbReference>
<name>A0A0E0HAF3_ORYNI</name>
<dbReference type="AlphaFoldDB" id="A0A0E0HAF3"/>
<protein>
    <submittedName>
        <fullName evidence="2">Uncharacterized protein</fullName>
    </submittedName>
</protein>
<keyword evidence="1" id="KW-1133">Transmembrane helix</keyword>
<keyword evidence="3" id="KW-1185">Reference proteome</keyword>
<evidence type="ECO:0000313" key="2">
    <source>
        <dbReference type="EnsemblPlants" id="ONIVA05G05940.1"/>
    </source>
</evidence>
<dbReference type="PANTHER" id="PTHR46610:SF20">
    <property type="entry name" value="OS05G0181300 PROTEIN"/>
    <property type="match status" value="1"/>
</dbReference>
<feature type="transmembrane region" description="Helical" evidence="1">
    <location>
        <begin position="64"/>
        <end position="81"/>
    </location>
</feature>
<organism evidence="2">
    <name type="scientific">Oryza nivara</name>
    <name type="common">Indian wild rice</name>
    <name type="synonym">Oryza sativa f. spontanea</name>
    <dbReference type="NCBI Taxonomy" id="4536"/>
    <lineage>
        <taxon>Eukaryota</taxon>
        <taxon>Viridiplantae</taxon>
        <taxon>Streptophyta</taxon>
        <taxon>Embryophyta</taxon>
        <taxon>Tracheophyta</taxon>
        <taxon>Spermatophyta</taxon>
        <taxon>Magnoliopsida</taxon>
        <taxon>Liliopsida</taxon>
        <taxon>Poales</taxon>
        <taxon>Poaceae</taxon>
        <taxon>BOP clade</taxon>
        <taxon>Oryzoideae</taxon>
        <taxon>Oryzeae</taxon>
        <taxon>Oryzinae</taxon>
        <taxon>Oryza</taxon>
    </lineage>
</organism>
<evidence type="ECO:0000313" key="3">
    <source>
        <dbReference type="Proteomes" id="UP000006591"/>
    </source>
</evidence>
<dbReference type="eggNOG" id="ENOG502R3J6">
    <property type="taxonomic scope" value="Eukaryota"/>
</dbReference>
<reference evidence="2" key="2">
    <citation type="submission" date="2018-04" db="EMBL/GenBank/DDBJ databases">
        <title>OnivRS2 (Oryza nivara Reference Sequence Version 2).</title>
        <authorList>
            <person name="Zhang J."/>
            <person name="Kudrna D."/>
            <person name="Lee S."/>
            <person name="Talag J."/>
            <person name="Rajasekar S."/>
            <person name="Welchert J."/>
            <person name="Hsing Y.-I."/>
            <person name="Wing R.A."/>
        </authorList>
    </citation>
    <scope>NUCLEOTIDE SEQUENCE [LARGE SCALE GENOMIC DNA]</scope>
    <source>
        <strain evidence="2">SL10</strain>
    </source>
</reference>
<dbReference type="PANTHER" id="PTHR46610">
    <property type="entry name" value="OS05G0181300 PROTEIN"/>
    <property type="match status" value="1"/>
</dbReference>
<dbReference type="HOGENOM" id="CLU_120305_0_0_1"/>
<evidence type="ECO:0000256" key="1">
    <source>
        <dbReference type="SAM" id="Phobius"/>
    </source>
</evidence>
<feature type="transmembrane region" description="Helical" evidence="1">
    <location>
        <begin position="102"/>
        <end position="118"/>
    </location>
</feature>